<dbReference type="Proteomes" id="UP000514713">
    <property type="component" value="Chromosome"/>
</dbReference>
<accession>A0A7D7Q9F2</accession>
<gene>
    <name evidence="1" type="ORF">HUN01_07955</name>
</gene>
<dbReference type="KEGG" id="ned:HUN01_07955"/>
<sequence>MRLKLKLGSIYHVAATQEPFLRNIHLDSLGVSGFILTIAIAPKLSKGN</sequence>
<dbReference type="AlphaFoldDB" id="A0A7D7Q9F2"/>
<evidence type="ECO:0000313" key="2">
    <source>
        <dbReference type="Proteomes" id="UP000514713"/>
    </source>
</evidence>
<name>A0A7D7Q9F2_9NOSO</name>
<dbReference type="EMBL" id="CP054698">
    <property type="protein sequence ID" value="QMS87517.1"/>
    <property type="molecule type" value="Genomic_DNA"/>
</dbReference>
<evidence type="ECO:0000313" key="1">
    <source>
        <dbReference type="EMBL" id="QMS87517.1"/>
    </source>
</evidence>
<protein>
    <submittedName>
        <fullName evidence="1">Uncharacterized protein</fullName>
    </submittedName>
</protein>
<keyword evidence="2" id="KW-1185">Reference proteome</keyword>
<organism evidence="1 2">
    <name type="scientific">Nostoc edaphicum CCNP1411</name>
    <dbReference type="NCBI Taxonomy" id="1472755"/>
    <lineage>
        <taxon>Bacteria</taxon>
        <taxon>Bacillati</taxon>
        <taxon>Cyanobacteriota</taxon>
        <taxon>Cyanophyceae</taxon>
        <taxon>Nostocales</taxon>
        <taxon>Nostocaceae</taxon>
        <taxon>Nostoc</taxon>
    </lineage>
</organism>
<proteinExistence type="predicted"/>
<reference evidence="2" key="1">
    <citation type="submission" date="2020-06" db="EMBL/GenBank/DDBJ databases">
        <title>Nostoc edaphicum CCNP1411 genome.</title>
        <authorList>
            <person name="Fidor A."/>
            <person name="Grabski M."/>
            <person name="Gawor J."/>
            <person name="Gromadka R."/>
            <person name="Wegrzyn G."/>
            <person name="Mazur-Marzec H."/>
        </authorList>
    </citation>
    <scope>NUCLEOTIDE SEQUENCE [LARGE SCALE GENOMIC DNA]</scope>
    <source>
        <strain evidence="2">CCNP1411</strain>
    </source>
</reference>